<feature type="domain" description="RING-type" evidence="16">
    <location>
        <begin position="133"/>
        <end position="354"/>
    </location>
</feature>
<gene>
    <name evidence="17" type="ORF">KI387_009994</name>
</gene>
<dbReference type="PROSITE" id="PS51873">
    <property type="entry name" value="TRIAD"/>
    <property type="match status" value="1"/>
</dbReference>
<dbReference type="Pfam" id="PF22605">
    <property type="entry name" value="IBR_2"/>
    <property type="match status" value="1"/>
</dbReference>
<sequence>MANYRPSTSENEYDPAKEQLEPEEQEELLFKQDIEEAMSASLDELAHQLQLEEVIAFSDALLASELQFQEALIASSNACSSSSTPNSLSSPEIQECDEHDDNTQVGSGKRPRGGPVLVSSPKRARTAGNEVDHVVLCGICLEAKQNSEFFDREGCSHRFCNDCTAQHVLAKLQEKLIPISCPEPNCSQTLMPDQCETFLPGETLDMWHLVLVEADIPESQRFYCPYKDCSALLVKDVPEFGSSAGAVINQSECPNCRKLFCAQCVVPWHAGFECNEYQRLSPSEREQDDLKLLMLAKEKQWQRCPKCRTLVERDSGCSHMICRCSFQFCYKCGSEWKDARVPCACPGWQEDEDDI</sequence>
<dbReference type="Gene3D" id="3.30.40.10">
    <property type="entry name" value="Zinc/RING finger domain, C3HC4 (zinc finger)"/>
    <property type="match status" value="1"/>
</dbReference>
<keyword evidence="18" id="KW-1185">Reference proteome</keyword>
<keyword evidence="7" id="KW-0808">Transferase</keyword>
<evidence type="ECO:0000256" key="8">
    <source>
        <dbReference type="ARBA" id="ARBA00022723"/>
    </source>
</evidence>
<dbReference type="AlphaFoldDB" id="A0AA38FKC3"/>
<evidence type="ECO:0000259" key="16">
    <source>
        <dbReference type="PROSITE" id="PS51873"/>
    </source>
</evidence>
<evidence type="ECO:0000256" key="12">
    <source>
        <dbReference type="ARBA" id="ARBA00022833"/>
    </source>
</evidence>
<dbReference type="EC" id="2.3.2.31" evidence="6"/>
<dbReference type="GO" id="GO:0016567">
    <property type="term" value="P:protein ubiquitination"/>
    <property type="evidence" value="ECO:0007669"/>
    <property type="project" value="InterPro"/>
</dbReference>
<dbReference type="Proteomes" id="UP000824469">
    <property type="component" value="Unassembled WGS sequence"/>
</dbReference>
<dbReference type="InterPro" id="IPR031127">
    <property type="entry name" value="E3_UB_ligase_RBR"/>
</dbReference>
<dbReference type="SMART" id="SM00647">
    <property type="entry name" value="IBR"/>
    <property type="match status" value="2"/>
</dbReference>
<dbReference type="Pfam" id="PF01485">
    <property type="entry name" value="IBR"/>
    <property type="match status" value="1"/>
</dbReference>
<comment type="catalytic activity">
    <reaction evidence="1">
        <text>[E2 ubiquitin-conjugating enzyme]-S-ubiquitinyl-L-cysteine + [acceptor protein]-L-lysine = [E2 ubiquitin-conjugating enzyme]-L-cysteine + [acceptor protein]-N(6)-ubiquitinyl-L-lysine.</text>
        <dbReference type="EC" id="2.3.2.31"/>
    </reaction>
</comment>
<protein>
    <recommendedName>
        <fullName evidence="6">RBR-type E3 ubiquitin transferase</fullName>
        <ecNumber evidence="6">2.3.2.31</ecNumber>
    </recommendedName>
</protein>
<keyword evidence="12" id="KW-0862">Zinc</keyword>
<feature type="region of interest" description="Disordered" evidence="14">
    <location>
        <begin position="1"/>
        <end position="26"/>
    </location>
</feature>
<dbReference type="OMA" id="YKCGSEW"/>
<reference evidence="17 18" key="1">
    <citation type="journal article" date="2021" name="Nat. Plants">
        <title>The Taxus genome provides insights into paclitaxel biosynthesis.</title>
        <authorList>
            <person name="Xiong X."/>
            <person name="Gou J."/>
            <person name="Liao Q."/>
            <person name="Li Y."/>
            <person name="Zhou Q."/>
            <person name="Bi G."/>
            <person name="Li C."/>
            <person name="Du R."/>
            <person name="Wang X."/>
            <person name="Sun T."/>
            <person name="Guo L."/>
            <person name="Liang H."/>
            <person name="Lu P."/>
            <person name="Wu Y."/>
            <person name="Zhang Z."/>
            <person name="Ro D.K."/>
            <person name="Shang Y."/>
            <person name="Huang S."/>
            <person name="Yan J."/>
        </authorList>
    </citation>
    <scope>NUCLEOTIDE SEQUENCE [LARGE SCALE GENOMIC DNA]</scope>
    <source>
        <strain evidence="17">Ta-2019</strain>
    </source>
</reference>
<evidence type="ECO:0000256" key="13">
    <source>
        <dbReference type="PROSITE-ProRule" id="PRU00175"/>
    </source>
</evidence>
<comment type="caution">
    <text evidence="17">The sequence shown here is derived from an EMBL/GenBank/DDBJ whole genome shotgun (WGS) entry which is preliminary data.</text>
</comment>
<dbReference type="SUPFAM" id="SSF57850">
    <property type="entry name" value="RING/U-box"/>
    <property type="match status" value="3"/>
</dbReference>
<organism evidence="17 18">
    <name type="scientific">Taxus chinensis</name>
    <name type="common">Chinese yew</name>
    <name type="synonym">Taxus wallichiana var. chinensis</name>
    <dbReference type="NCBI Taxonomy" id="29808"/>
    <lineage>
        <taxon>Eukaryota</taxon>
        <taxon>Viridiplantae</taxon>
        <taxon>Streptophyta</taxon>
        <taxon>Embryophyta</taxon>
        <taxon>Tracheophyta</taxon>
        <taxon>Spermatophyta</taxon>
        <taxon>Pinopsida</taxon>
        <taxon>Pinidae</taxon>
        <taxon>Conifers II</taxon>
        <taxon>Cupressales</taxon>
        <taxon>Taxaceae</taxon>
        <taxon>Taxus</taxon>
    </lineage>
</organism>
<keyword evidence="11" id="KW-0833">Ubl conjugation pathway</keyword>
<accession>A0AA38FKC3</accession>
<evidence type="ECO:0000256" key="6">
    <source>
        <dbReference type="ARBA" id="ARBA00012251"/>
    </source>
</evidence>
<proteinExistence type="inferred from homology"/>
<evidence type="ECO:0000313" key="17">
    <source>
        <dbReference type="EMBL" id="KAH9305590.1"/>
    </source>
</evidence>
<evidence type="ECO:0000256" key="14">
    <source>
        <dbReference type="SAM" id="MobiDB-lite"/>
    </source>
</evidence>
<dbReference type="InterPro" id="IPR044066">
    <property type="entry name" value="TRIAD_supradom"/>
</dbReference>
<evidence type="ECO:0000256" key="9">
    <source>
        <dbReference type="ARBA" id="ARBA00022737"/>
    </source>
</evidence>
<dbReference type="FunFam" id="3.30.40.10:FF:000230">
    <property type="entry name" value="RBR-type E3 ubiquitin transferase"/>
    <property type="match status" value="1"/>
</dbReference>
<keyword evidence="8" id="KW-0479">Metal-binding</keyword>
<evidence type="ECO:0000256" key="7">
    <source>
        <dbReference type="ARBA" id="ARBA00022679"/>
    </source>
</evidence>
<evidence type="ECO:0000256" key="3">
    <source>
        <dbReference type="ARBA" id="ARBA00003976"/>
    </source>
</evidence>
<keyword evidence="9" id="KW-0677">Repeat</keyword>
<dbReference type="PANTHER" id="PTHR11685">
    <property type="entry name" value="RBR FAMILY RING FINGER AND IBR DOMAIN-CONTAINING"/>
    <property type="match status" value="1"/>
</dbReference>
<dbReference type="InterPro" id="IPR002867">
    <property type="entry name" value="IBR_dom"/>
</dbReference>
<dbReference type="CDD" id="cd22584">
    <property type="entry name" value="Rcat_RBR_unk"/>
    <property type="match status" value="1"/>
</dbReference>
<dbReference type="CDD" id="cd22582">
    <property type="entry name" value="BRcat_RBR_unk"/>
    <property type="match status" value="1"/>
</dbReference>
<feature type="compositionally biased region" description="Polar residues" evidence="14">
    <location>
        <begin position="1"/>
        <end position="10"/>
    </location>
</feature>
<evidence type="ECO:0000256" key="10">
    <source>
        <dbReference type="ARBA" id="ARBA00022771"/>
    </source>
</evidence>
<evidence type="ECO:0000313" key="18">
    <source>
        <dbReference type="Proteomes" id="UP000824469"/>
    </source>
</evidence>
<evidence type="ECO:0000259" key="15">
    <source>
        <dbReference type="PROSITE" id="PS50089"/>
    </source>
</evidence>
<evidence type="ECO:0000256" key="5">
    <source>
        <dbReference type="ARBA" id="ARBA00005884"/>
    </source>
</evidence>
<dbReference type="GO" id="GO:0061630">
    <property type="term" value="F:ubiquitin protein ligase activity"/>
    <property type="evidence" value="ECO:0007669"/>
    <property type="project" value="UniProtKB-EC"/>
</dbReference>
<dbReference type="Gene3D" id="1.20.120.1750">
    <property type="match status" value="1"/>
</dbReference>
<comment type="pathway">
    <text evidence="4">Protein modification; protein ubiquitination.</text>
</comment>
<keyword evidence="10 13" id="KW-0863">Zinc-finger</keyword>
<feature type="domain" description="RING-type" evidence="15">
    <location>
        <begin position="137"/>
        <end position="182"/>
    </location>
</feature>
<dbReference type="InterPro" id="IPR013083">
    <property type="entry name" value="Znf_RING/FYVE/PHD"/>
</dbReference>
<dbReference type="EMBL" id="JAHRHJ020000008">
    <property type="protein sequence ID" value="KAH9305590.1"/>
    <property type="molecule type" value="Genomic_DNA"/>
</dbReference>
<dbReference type="InterPro" id="IPR054694">
    <property type="entry name" value="Parkin-like_IBR"/>
</dbReference>
<dbReference type="GO" id="GO:0008270">
    <property type="term" value="F:zinc ion binding"/>
    <property type="evidence" value="ECO:0007669"/>
    <property type="project" value="UniProtKB-KW"/>
</dbReference>
<comment type="cofactor">
    <cofactor evidence="2">
        <name>Zn(2+)</name>
        <dbReference type="ChEBI" id="CHEBI:29105"/>
    </cofactor>
</comment>
<name>A0AA38FKC3_TAXCH</name>
<feature type="region of interest" description="Disordered" evidence="14">
    <location>
        <begin position="78"/>
        <end position="123"/>
    </location>
</feature>
<comment type="similarity">
    <text evidence="5">Belongs to the RBR family. Ariadne subfamily.</text>
</comment>
<evidence type="ECO:0000256" key="11">
    <source>
        <dbReference type="ARBA" id="ARBA00022786"/>
    </source>
</evidence>
<evidence type="ECO:0000256" key="4">
    <source>
        <dbReference type="ARBA" id="ARBA00004906"/>
    </source>
</evidence>
<feature type="compositionally biased region" description="Low complexity" evidence="14">
    <location>
        <begin position="78"/>
        <end position="91"/>
    </location>
</feature>
<dbReference type="InterPro" id="IPR001841">
    <property type="entry name" value="Znf_RING"/>
</dbReference>
<comment type="function">
    <text evidence="3">Might act as an E3 ubiquitin-protein ligase, or as part of E3 complex, which accepts ubiquitin from specific E2 ubiquitin-conjugating enzymes and then transfers it to substrates.</text>
</comment>
<evidence type="ECO:0000256" key="1">
    <source>
        <dbReference type="ARBA" id="ARBA00001798"/>
    </source>
</evidence>
<dbReference type="PROSITE" id="PS50089">
    <property type="entry name" value="ZF_RING_2"/>
    <property type="match status" value="1"/>
</dbReference>
<evidence type="ECO:0000256" key="2">
    <source>
        <dbReference type="ARBA" id="ARBA00001947"/>
    </source>
</evidence>